<dbReference type="FunFam" id="3.30.730.10:FF:000001">
    <property type="entry name" value="Ethylene-responsive transcription factor 2"/>
    <property type="match status" value="1"/>
</dbReference>
<keyword evidence="6" id="KW-0539">Nucleus</keyword>
<dbReference type="CDD" id="cd00018">
    <property type="entry name" value="AP2"/>
    <property type="match status" value="1"/>
</dbReference>
<accession>A0A0D9XMF8</accession>
<organism evidence="10 11">
    <name type="scientific">Leersia perrieri</name>
    <dbReference type="NCBI Taxonomy" id="77586"/>
    <lineage>
        <taxon>Eukaryota</taxon>
        <taxon>Viridiplantae</taxon>
        <taxon>Streptophyta</taxon>
        <taxon>Embryophyta</taxon>
        <taxon>Tracheophyta</taxon>
        <taxon>Spermatophyta</taxon>
        <taxon>Magnoliopsida</taxon>
        <taxon>Liliopsida</taxon>
        <taxon>Poales</taxon>
        <taxon>Poaceae</taxon>
        <taxon>BOP clade</taxon>
        <taxon>Oryzoideae</taxon>
        <taxon>Oryzeae</taxon>
        <taxon>Oryzinae</taxon>
        <taxon>Leersia</taxon>
    </lineage>
</organism>
<evidence type="ECO:0000256" key="3">
    <source>
        <dbReference type="ARBA" id="ARBA00023125"/>
    </source>
</evidence>
<dbReference type="Pfam" id="PF00847">
    <property type="entry name" value="AP2"/>
    <property type="match status" value="1"/>
</dbReference>
<protein>
    <recommendedName>
        <fullName evidence="9">AP2/ERF domain-containing protein</fullName>
    </recommendedName>
</protein>
<evidence type="ECO:0000313" key="10">
    <source>
        <dbReference type="EnsemblPlants" id="LPERR10G14320.1"/>
    </source>
</evidence>
<evidence type="ECO:0000313" key="11">
    <source>
        <dbReference type="Proteomes" id="UP000032180"/>
    </source>
</evidence>
<keyword evidence="4" id="KW-0010">Activator</keyword>
<feature type="compositionally biased region" description="Basic and acidic residues" evidence="8">
    <location>
        <begin position="223"/>
        <end position="237"/>
    </location>
</feature>
<dbReference type="HOGENOM" id="CLU_063331_0_0_1"/>
<dbReference type="InterPro" id="IPR016177">
    <property type="entry name" value="DNA-bd_dom_sf"/>
</dbReference>
<name>A0A0D9XMF8_9ORYZ</name>
<comment type="subcellular location">
    <subcellularLocation>
        <location evidence="1">Nucleus</location>
    </subcellularLocation>
</comment>
<dbReference type="GO" id="GO:0003677">
    <property type="term" value="F:DNA binding"/>
    <property type="evidence" value="ECO:0007669"/>
    <property type="project" value="UniProtKB-KW"/>
</dbReference>
<dbReference type="eggNOG" id="ENOG502QW5S">
    <property type="taxonomic scope" value="Eukaryota"/>
</dbReference>
<dbReference type="Gene3D" id="3.30.730.10">
    <property type="entry name" value="AP2/ERF domain"/>
    <property type="match status" value="1"/>
</dbReference>
<evidence type="ECO:0000256" key="7">
    <source>
        <dbReference type="ARBA" id="ARBA00024343"/>
    </source>
</evidence>
<sequence>MAMAHELQETSSSSSSSATSTSSSCSSAVTDASSSPSPARLSNAAVAGAGGGGKRKKKLEEETKKKRKRSSEGKHPTYRGVRMRAWGKWVSEIREPRKKSRIWLGTFPTADMAARAHDVAALAIKGRAAHLNFPHLAAVLPRAASADPKDVQAAASLAASFSTSPQDAGDAADEHLAGAAFRASPTSPFSSEDVAHADEHLADAAFRASPSSSEADGVAPCDGHADEHLAGAAKNDENDCAATPSSAGGDGDGEAAAEEAEQQLFDLPDLLFDIHDVAAFGFPAMWAPLADEVNAELRLEEPLLWDLGVADA</sequence>
<comment type="similarity">
    <text evidence="7">Belongs to the AP2/ERF transcription factor family. ERF subfamily.</text>
</comment>
<dbReference type="InterPro" id="IPR036955">
    <property type="entry name" value="AP2/ERF_dom_sf"/>
</dbReference>
<keyword evidence="5" id="KW-0804">Transcription</keyword>
<dbReference type="SUPFAM" id="SSF54171">
    <property type="entry name" value="DNA-binding domain"/>
    <property type="match status" value="1"/>
</dbReference>
<feature type="region of interest" description="Disordered" evidence="8">
    <location>
        <begin position="206"/>
        <end position="258"/>
    </location>
</feature>
<keyword evidence="3" id="KW-0238">DNA-binding</keyword>
<dbReference type="AlphaFoldDB" id="A0A0D9XMF8"/>
<evidence type="ECO:0000256" key="6">
    <source>
        <dbReference type="ARBA" id="ARBA00023242"/>
    </source>
</evidence>
<dbReference type="InterPro" id="IPR051032">
    <property type="entry name" value="AP2/ERF_TF_ERF_subfamily"/>
</dbReference>
<keyword evidence="11" id="KW-1185">Reference proteome</keyword>
<dbReference type="SMART" id="SM00380">
    <property type="entry name" value="AP2"/>
    <property type="match status" value="1"/>
</dbReference>
<reference evidence="11" key="2">
    <citation type="submission" date="2013-12" db="EMBL/GenBank/DDBJ databases">
        <authorList>
            <person name="Yu Y."/>
            <person name="Lee S."/>
            <person name="de Baynast K."/>
            <person name="Wissotski M."/>
            <person name="Liu L."/>
            <person name="Talag J."/>
            <person name="Goicoechea J."/>
            <person name="Angelova A."/>
            <person name="Jetty R."/>
            <person name="Kudrna D."/>
            <person name="Golser W."/>
            <person name="Rivera L."/>
            <person name="Zhang J."/>
            <person name="Wing R."/>
        </authorList>
    </citation>
    <scope>NUCLEOTIDE SEQUENCE</scope>
</reference>
<feature type="compositionally biased region" description="Low complexity" evidence="8">
    <location>
        <begin position="10"/>
        <end position="39"/>
    </location>
</feature>
<dbReference type="Proteomes" id="UP000032180">
    <property type="component" value="Chromosome 10"/>
</dbReference>
<dbReference type="PANTHER" id="PTHR31985:SF207">
    <property type="entry name" value="AP2-EREBP TRANSCRIPTION FACTOR"/>
    <property type="match status" value="1"/>
</dbReference>
<dbReference type="Gramene" id="LPERR10G14320.1">
    <property type="protein sequence ID" value="LPERR10G14320.1"/>
    <property type="gene ID" value="LPERR10G14320"/>
</dbReference>
<dbReference type="PANTHER" id="PTHR31985">
    <property type="entry name" value="ETHYLENE-RESPONSIVE TRANSCRIPTION FACTOR ERF042-RELATED"/>
    <property type="match status" value="1"/>
</dbReference>
<reference evidence="10 11" key="1">
    <citation type="submission" date="2012-08" db="EMBL/GenBank/DDBJ databases">
        <title>Oryza genome evolution.</title>
        <authorList>
            <person name="Wing R.A."/>
        </authorList>
    </citation>
    <scope>NUCLEOTIDE SEQUENCE</scope>
</reference>
<evidence type="ECO:0000256" key="2">
    <source>
        <dbReference type="ARBA" id="ARBA00023015"/>
    </source>
</evidence>
<evidence type="ECO:0000259" key="9">
    <source>
        <dbReference type="PROSITE" id="PS51032"/>
    </source>
</evidence>
<evidence type="ECO:0000256" key="8">
    <source>
        <dbReference type="SAM" id="MobiDB-lite"/>
    </source>
</evidence>
<dbReference type="PRINTS" id="PR00367">
    <property type="entry name" value="ETHRSPELEMNT"/>
</dbReference>
<evidence type="ECO:0000256" key="5">
    <source>
        <dbReference type="ARBA" id="ARBA00023163"/>
    </source>
</evidence>
<feature type="compositionally biased region" description="Basic and acidic residues" evidence="8">
    <location>
        <begin position="58"/>
        <end position="75"/>
    </location>
</feature>
<dbReference type="InterPro" id="IPR001471">
    <property type="entry name" value="AP2/ERF_dom"/>
</dbReference>
<keyword evidence="2" id="KW-0805">Transcription regulation</keyword>
<feature type="region of interest" description="Disordered" evidence="8">
    <location>
        <begin position="1"/>
        <end position="79"/>
    </location>
</feature>
<reference evidence="10" key="3">
    <citation type="submission" date="2015-04" db="UniProtKB">
        <authorList>
            <consortium name="EnsemblPlants"/>
        </authorList>
    </citation>
    <scope>IDENTIFICATION</scope>
</reference>
<dbReference type="GO" id="GO:0005634">
    <property type="term" value="C:nucleus"/>
    <property type="evidence" value="ECO:0007669"/>
    <property type="project" value="UniProtKB-SubCell"/>
</dbReference>
<feature type="domain" description="AP2/ERF" evidence="9">
    <location>
        <begin position="77"/>
        <end position="134"/>
    </location>
</feature>
<proteinExistence type="inferred from homology"/>
<evidence type="ECO:0000256" key="1">
    <source>
        <dbReference type="ARBA" id="ARBA00004123"/>
    </source>
</evidence>
<dbReference type="PROSITE" id="PS51032">
    <property type="entry name" value="AP2_ERF"/>
    <property type="match status" value="1"/>
</dbReference>
<dbReference type="STRING" id="77586.A0A0D9XMF8"/>
<dbReference type="GO" id="GO:0003700">
    <property type="term" value="F:DNA-binding transcription factor activity"/>
    <property type="evidence" value="ECO:0007669"/>
    <property type="project" value="InterPro"/>
</dbReference>
<evidence type="ECO:0000256" key="4">
    <source>
        <dbReference type="ARBA" id="ARBA00023159"/>
    </source>
</evidence>
<dbReference type="EnsemblPlants" id="LPERR10G14320.1">
    <property type="protein sequence ID" value="LPERR10G14320.1"/>
    <property type="gene ID" value="LPERR10G14320"/>
</dbReference>